<accession>A0A0C3BE37</accession>
<dbReference type="PANTHER" id="PTHR46177:SF1">
    <property type="entry name" value="INTEGRASE CATALYTIC DOMAIN-CONTAINING PROTEIN"/>
    <property type="match status" value="1"/>
</dbReference>
<reference evidence="3" key="2">
    <citation type="submission" date="2015-01" db="EMBL/GenBank/DDBJ databases">
        <title>Evolutionary Origins and Diversification of the Mycorrhizal Mutualists.</title>
        <authorList>
            <consortium name="DOE Joint Genome Institute"/>
            <consortium name="Mycorrhizal Genomics Consortium"/>
            <person name="Kohler A."/>
            <person name="Kuo A."/>
            <person name="Nagy L.G."/>
            <person name="Floudas D."/>
            <person name="Copeland A."/>
            <person name="Barry K.W."/>
            <person name="Cichocki N."/>
            <person name="Veneault-Fourrey C."/>
            <person name="LaButti K."/>
            <person name="Lindquist E.A."/>
            <person name="Lipzen A."/>
            <person name="Lundell T."/>
            <person name="Morin E."/>
            <person name="Murat C."/>
            <person name="Riley R."/>
            <person name="Ohm R."/>
            <person name="Sun H."/>
            <person name="Tunlid A."/>
            <person name="Henrissat B."/>
            <person name="Grigoriev I.V."/>
            <person name="Hibbett D.S."/>
            <person name="Martin F."/>
        </authorList>
    </citation>
    <scope>NUCLEOTIDE SEQUENCE [LARGE SCALE GENOMIC DNA]</scope>
    <source>
        <strain evidence="3">h7</strain>
    </source>
</reference>
<evidence type="ECO:0000259" key="1">
    <source>
        <dbReference type="Pfam" id="PF24764"/>
    </source>
</evidence>
<evidence type="ECO:0000313" key="3">
    <source>
        <dbReference type="Proteomes" id="UP000053424"/>
    </source>
</evidence>
<evidence type="ECO:0000313" key="2">
    <source>
        <dbReference type="EMBL" id="KIM35060.1"/>
    </source>
</evidence>
<dbReference type="PANTHER" id="PTHR46177">
    <property type="entry name" value="INTEGRASE CATALYTIC DOMAIN-CONTAINING PROTEIN"/>
    <property type="match status" value="1"/>
</dbReference>
<protein>
    <recommendedName>
        <fullName evidence="1">Integrase core domain-containing protein</fullName>
    </recommendedName>
</protein>
<dbReference type="InterPro" id="IPR058913">
    <property type="entry name" value="Integrase_dom_put"/>
</dbReference>
<proteinExistence type="predicted"/>
<dbReference type="AlphaFoldDB" id="A0A0C3BE37"/>
<dbReference type="Pfam" id="PF24764">
    <property type="entry name" value="rva_4"/>
    <property type="match status" value="1"/>
</dbReference>
<feature type="domain" description="Integrase core" evidence="1">
    <location>
        <begin position="146"/>
        <end position="331"/>
    </location>
</feature>
<dbReference type="Proteomes" id="UP000053424">
    <property type="component" value="Unassembled WGS sequence"/>
</dbReference>
<gene>
    <name evidence="2" type="ORF">M413DRAFT_32806</name>
</gene>
<name>A0A0C3BE37_HEBCY</name>
<sequence length="425" mass="47783">MNNNNPTGINGYGVKNYPPDEELSSALHQYAKERLTVPQRLERLKLEHGLTIQKSRLLQLNNQFKVPSPRKRLPQDIATQAVLEKVADDVTQRNGVGTIGTLLGNEGIILPRDFIRKVLATHAPEGLSQRFPGANRVPRSALVAIGPNYQHHADGHDKLNAQALAMGGVSLPIYGIKDQWSSLLLHLVVVPNNRLATTIGHVYLDSPEKHGLIPITFVMDKGSETGFIFGFQTGLREAYAPDIDAEKFPAAQHVRSIHNTPIEGAWHWFLNTLGFNIKDRIRQGYQDGVYNPGNPVHPHLFNWLWPKILQIQLDRFVEYWNNHKIRYQKDKPNMSGQTPRHAFALPKAPAADCRIPVDRSVVDALRGQIPISRDASMRWVDDDFDQAATKAYDDIGRPSLTSVAMGWAIFEQMCPLIVYQPSEFE</sequence>
<dbReference type="STRING" id="686832.A0A0C3BE37"/>
<dbReference type="HOGENOM" id="CLU_039761_0_0_1"/>
<dbReference type="EMBL" id="KN831833">
    <property type="protein sequence ID" value="KIM35060.1"/>
    <property type="molecule type" value="Genomic_DNA"/>
</dbReference>
<keyword evidence="3" id="KW-1185">Reference proteome</keyword>
<dbReference type="OrthoDB" id="6017046at2759"/>
<reference evidence="2 3" key="1">
    <citation type="submission" date="2014-04" db="EMBL/GenBank/DDBJ databases">
        <authorList>
            <consortium name="DOE Joint Genome Institute"/>
            <person name="Kuo A."/>
            <person name="Gay G."/>
            <person name="Dore J."/>
            <person name="Kohler A."/>
            <person name="Nagy L.G."/>
            <person name="Floudas D."/>
            <person name="Copeland A."/>
            <person name="Barry K.W."/>
            <person name="Cichocki N."/>
            <person name="Veneault-Fourrey C."/>
            <person name="LaButti K."/>
            <person name="Lindquist E.A."/>
            <person name="Lipzen A."/>
            <person name="Lundell T."/>
            <person name="Morin E."/>
            <person name="Murat C."/>
            <person name="Sun H."/>
            <person name="Tunlid A."/>
            <person name="Henrissat B."/>
            <person name="Grigoriev I.V."/>
            <person name="Hibbett D.S."/>
            <person name="Martin F."/>
            <person name="Nordberg H.P."/>
            <person name="Cantor M.N."/>
            <person name="Hua S.X."/>
        </authorList>
    </citation>
    <scope>NUCLEOTIDE SEQUENCE [LARGE SCALE GENOMIC DNA]</scope>
    <source>
        <strain evidence="3">h7</strain>
    </source>
</reference>
<organism evidence="2 3">
    <name type="scientific">Hebeloma cylindrosporum</name>
    <dbReference type="NCBI Taxonomy" id="76867"/>
    <lineage>
        <taxon>Eukaryota</taxon>
        <taxon>Fungi</taxon>
        <taxon>Dikarya</taxon>
        <taxon>Basidiomycota</taxon>
        <taxon>Agaricomycotina</taxon>
        <taxon>Agaricomycetes</taxon>
        <taxon>Agaricomycetidae</taxon>
        <taxon>Agaricales</taxon>
        <taxon>Agaricineae</taxon>
        <taxon>Hymenogastraceae</taxon>
        <taxon>Hebeloma</taxon>
    </lineage>
</organism>